<protein>
    <submittedName>
        <fullName evidence="2">Uncharacterized protein</fullName>
    </submittedName>
</protein>
<dbReference type="AlphaFoldDB" id="A0A2V1H7J8"/>
<sequence length="92" mass="10541">MKTKYLWIIFFICIALVFGVKMLFSPIRPGHQLASFDQVVKALPGSGPYRYGVTTPGFRHYQIYHRKKPANQPRNIAALRSNAINDGYYSHP</sequence>
<organism evidence="2 3">
    <name type="scientific">Pelagibaculum spongiae</name>
    <dbReference type="NCBI Taxonomy" id="2080658"/>
    <lineage>
        <taxon>Bacteria</taxon>
        <taxon>Pseudomonadati</taxon>
        <taxon>Pseudomonadota</taxon>
        <taxon>Gammaproteobacteria</taxon>
        <taxon>Oceanospirillales</taxon>
        <taxon>Pelagibaculum</taxon>
    </lineage>
</organism>
<gene>
    <name evidence="2" type="ORF">DC094_05460</name>
</gene>
<dbReference type="Proteomes" id="UP000244906">
    <property type="component" value="Unassembled WGS sequence"/>
</dbReference>
<keyword evidence="3" id="KW-1185">Reference proteome</keyword>
<reference evidence="2 3" key="1">
    <citation type="submission" date="2018-04" db="EMBL/GenBank/DDBJ databases">
        <title>Thalassorhabdus spongiae gen. nov., sp. nov., isolated from a marine sponge in South-West Iceland.</title>
        <authorList>
            <person name="Knobloch S."/>
            <person name="Daussin A."/>
            <person name="Johannsson R."/>
            <person name="Marteinsson V.T."/>
        </authorList>
    </citation>
    <scope>NUCLEOTIDE SEQUENCE [LARGE SCALE GENOMIC DNA]</scope>
    <source>
        <strain evidence="2 3">Hp12</strain>
    </source>
</reference>
<dbReference type="RefSeq" id="WP_116686038.1">
    <property type="nucleotide sequence ID" value="NZ_CAWNYD010000001.1"/>
</dbReference>
<evidence type="ECO:0000256" key="1">
    <source>
        <dbReference type="SAM" id="Phobius"/>
    </source>
</evidence>
<dbReference type="EMBL" id="QDDL01000001">
    <property type="protein sequence ID" value="PVZ72452.1"/>
    <property type="molecule type" value="Genomic_DNA"/>
</dbReference>
<keyword evidence="1" id="KW-0472">Membrane</keyword>
<keyword evidence="1" id="KW-0812">Transmembrane</keyword>
<keyword evidence="1" id="KW-1133">Transmembrane helix</keyword>
<evidence type="ECO:0000313" key="2">
    <source>
        <dbReference type="EMBL" id="PVZ72452.1"/>
    </source>
</evidence>
<name>A0A2V1H7J8_9GAMM</name>
<comment type="caution">
    <text evidence="2">The sequence shown here is derived from an EMBL/GenBank/DDBJ whole genome shotgun (WGS) entry which is preliminary data.</text>
</comment>
<accession>A0A2V1H7J8</accession>
<feature type="transmembrane region" description="Helical" evidence="1">
    <location>
        <begin position="6"/>
        <end position="24"/>
    </location>
</feature>
<proteinExistence type="predicted"/>
<evidence type="ECO:0000313" key="3">
    <source>
        <dbReference type="Proteomes" id="UP000244906"/>
    </source>
</evidence>